<evidence type="ECO:0000313" key="1">
    <source>
        <dbReference type="EMBL" id="POS80817.1"/>
    </source>
</evidence>
<dbReference type="InParanoid" id="A0A2P5IEA0"/>
<reference evidence="1" key="1">
    <citation type="submission" date="2017-09" db="EMBL/GenBank/DDBJ databases">
        <title>Polyketide synthases of a Diaporthe helianthi virulent isolate.</title>
        <authorList>
            <person name="Baroncelli R."/>
        </authorList>
    </citation>
    <scope>NUCLEOTIDE SEQUENCE [LARGE SCALE GENOMIC DNA]</scope>
    <source>
        <strain evidence="1">7/96</strain>
    </source>
</reference>
<accession>A0A2P5IEA0</accession>
<dbReference type="EMBL" id="MAVT02000031">
    <property type="protein sequence ID" value="POS80817.1"/>
    <property type="molecule type" value="Genomic_DNA"/>
</dbReference>
<organism evidence="1 2">
    <name type="scientific">Diaporthe helianthi</name>
    <dbReference type="NCBI Taxonomy" id="158607"/>
    <lineage>
        <taxon>Eukaryota</taxon>
        <taxon>Fungi</taxon>
        <taxon>Dikarya</taxon>
        <taxon>Ascomycota</taxon>
        <taxon>Pezizomycotina</taxon>
        <taxon>Sordariomycetes</taxon>
        <taxon>Sordariomycetidae</taxon>
        <taxon>Diaporthales</taxon>
        <taxon>Diaporthaceae</taxon>
        <taxon>Diaporthe</taxon>
    </lineage>
</organism>
<name>A0A2P5IEA0_DIAHE</name>
<dbReference type="AlphaFoldDB" id="A0A2P5IEA0"/>
<comment type="caution">
    <text evidence="1">The sequence shown here is derived from an EMBL/GenBank/DDBJ whole genome shotgun (WGS) entry which is preliminary data.</text>
</comment>
<gene>
    <name evidence="1" type="ORF">DHEL01_v200784</name>
</gene>
<proteinExistence type="predicted"/>
<keyword evidence="2" id="KW-1185">Reference proteome</keyword>
<protein>
    <submittedName>
        <fullName evidence="1">Uncharacterized protein</fullName>
    </submittedName>
</protein>
<dbReference type="Proteomes" id="UP000094444">
    <property type="component" value="Unassembled WGS sequence"/>
</dbReference>
<evidence type="ECO:0000313" key="2">
    <source>
        <dbReference type="Proteomes" id="UP000094444"/>
    </source>
</evidence>
<sequence>MTTAPPKHGTAAWIEWLRGQEDKSHFKLWFGGVGFAATPNEGTAVAEANRPHAVTKSLCNRRSAVAQLRSSSALISDRAGRSIARLQFTVH</sequence>